<feature type="transmembrane region" description="Helical" evidence="6">
    <location>
        <begin position="88"/>
        <end position="107"/>
    </location>
</feature>
<evidence type="ECO:0000313" key="9">
    <source>
        <dbReference type="Proteomes" id="UP001142648"/>
    </source>
</evidence>
<dbReference type="InterPro" id="IPR000620">
    <property type="entry name" value="EamA_dom"/>
</dbReference>
<feature type="transmembrane region" description="Helical" evidence="6">
    <location>
        <begin position="206"/>
        <end position="224"/>
    </location>
</feature>
<dbReference type="Pfam" id="PF00892">
    <property type="entry name" value="EamA"/>
    <property type="match status" value="1"/>
</dbReference>
<dbReference type="InterPro" id="IPR037185">
    <property type="entry name" value="EmrE-like"/>
</dbReference>
<feature type="transmembrane region" description="Helical" evidence="6">
    <location>
        <begin position="236"/>
        <end position="255"/>
    </location>
</feature>
<dbReference type="SUPFAM" id="SSF103481">
    <property type="entry name" value="Multidrug resistance efflux transporter EmrE"/>
    <property type="match status" value="2"/>
</dbReference>
<sequence>MYALAGFALLSVGDAVVKSMAGEWPPTAIAALRYALGAAGLSAILYAREGAAGFRIVQPGLQFIRGAAVAIATVSFFGSLFLMSLAEATTIIFISPMITGLLAPIVLKERSRPETWIASIAAFVGVLLVLRPNVAEIGVAAFLPLLVACAMSALFMANRAVAGKASALAMQAWLALVAAPVLVATAVVGHLSGFAPLAVALPSPEVVAKCAFVALSASSAHWLIYLGTTRAGAASIAPMTYVQLVVATGLGWWWFGDRPDAPTLGGAAVIIGAGLYLWQSGRSRAAARAH</sequence>
<keyword evidence="3 6" id="KW-0812">Transmembrane</keyword>
<dbReference type="AlphaFoldDB" id="A0A9X2W2Z1"/>
<organism evidence="8 9">
    <name type="scientific">Tsuneonella litorea</name>
    <dbReference type="NCBI Taxonomy" id="2976475"/>
    <lineage>
        <taxon>Bacteria</taxon>
        <taxon>Pseudomonadati</taxon>
        <taxon>Pseudomonadota</taxon>
        <taxon>Alphaproteobacteria</taxon>
        <taxon>Sphingomonadales</taxon>
        <taxon>Erythrobacteraceae</taxon>
        <taxon>Tsuneonella</taxon>
    </lineage>
</organism>
<feature type="transmembrane region" description="Helical" evidence="6">
    <location>
        <begin position="261"/>
        <end position="278"/>
    </location>
</feature>
<dbReference type="PANTHER" id="PTHR22911">
    <property type="entry name" value="ACYL-MALONYL CONDENSING ENZYME-RELATED"/>
    <property type="match status" value="1"/>
</dbReference>
<evidence type="ECO:0000256" key="5">
    <source>
        <dbReference type="ARBA" id="ARBA00023136"/>
    </source>
</evidence>
<evidence type="ECO:0000256" key="3">
    <source>
        <dbReference type="ARBA" id="ARBA00022692"/>
    </source>
</evidence>
<feature type="transmembrane region" description="Helical" evidence="6">
    <location>
        <begin position="63"/>
        <end position="82"/>
    </location>
</feature>
<evidence type="ECO:0000313" key="8">
    <source>
        <dbReference type="EMBL" id="MCT2559634.1"/>
    </source>
</evidence>
<protein>
    <submittedName>
        <fullName evidence="8">DMT family transporter</fullName>
    </submittedName>
</protein>
<evidence type="ECO:0000256" key="4">
    <source>
        <dbReference type="ARBA" id="ARBA00022989"/>
    </source>
</evidence>
<dbReference type="Proteomes" id="UP001142648">
    <property type="component" value="Unassembled WGS sequence"/>
</dbReference>
<feature type="transmembrane region" description="Helical" evidence="6">
    <location>
        <begin position="114"/>
        <end position="131"/>
    </location>
</feature>
<reference evidence="8" key="1">
    <citation type="submission" date="2022-09" db="EMBL/GenBank/DDBJ databases">
        <title>The genome sequence of Tsuneonella sp. YG55.</title>
        <authorList>
            <person name="Liu Y."/>
        </authorList>
    </citation>
    <scope>NUCLEOTIDE SEQUENCE</scope>
    <source>
        <strain evidence="8">YG55</strain>
    </source>
</reference>
<comment type="subcellular location">
    <subcellularLocation>
        <location evidence="1">Membrane</location>
        <topology evidence="1">Multi-pass membrane protein</topology>
    </subcellularLocation>
</comment>
<dbReference type="PANTHER" id="PTHR22911:SF6">
    <property type="entry name" value="SOLUTE CARRIER FAMILY 35 MEMBER G1"/>
    <property type="match status" value="1"/>
</dbReference>
<feature type="transmembrane region" description="Helical" evidence="6">
    <location>
        <begin position="137"/>
        <end position="161"/>
    </location>
</feature>
<evidence type="ECO:0000256" key="1">
    <source>
        <dbReference type="ARBA" id="ARBA00004141"/>
    </source>
</evidence>
<dbReference type="GO" id="GO:0016020">
    <property type="term" value="C:membrane"/>
    <property type="evidence" value="ECO:0007669"/>
    <property type="project" value="UniProtKB-SubCell"/>
</dbReference>
<name>A0A9X2W2Z1_9SPHN</name>
<dbReference type="RefSeq" id="WP_259962540.1">
    <property type="nucleotide sequence ID" value="NZ_JAOAMV010000005.1"/>
</dbReference>
<keyword evidence="9" id="KW-1185">Reference proteome</keyword>
<comment type="similarity">
    <text evidence="2">Belongs to the drug/metabolite transporter (DMT) superfamily. 10 TMS drug/metabolite exporter (DME) (TC 2.A.7.3) family.</text>
</comment>
<proteinExistence type="inferred from homology"/>
<feature type="transmembrane region" description="Helical" evidence="6">
    <location>
        <begin position="31"/>
        <end position="51"/>
    </location>
</feature>
<evidence type="ECO:0000256" key="6">
    <source>
        <dbReference type="SAM" id="Phobius"/>
    </source>
</evidence>
<evidence type="ECO:0000256" key="2">
    <source>
        <dbReference type="ARBA" id="ARBA00009853"/>
    </source>
</evidence>
<dbReference type="EMBL" id="JAOAMV010000005">
    <property type="protein sequence ID" value="MCT2559634.1"/>
    <property type="molecule type" value="Genomic_DNA"/>
</dbReference>
<accession>A0A9X2W2Z1</accession>
<keyword evidence="5 6" id="KW-0472">Membrane</keyword>
<comment type="caution">
    <text evidence="8">The sequence shown here is derived from an EMBL/GenBank/DDBJ whole genome shotgun (WGS) entry which is preliminary data.</text>
</comment>
<feature type="transmembrane region" description="Helical" evidence="6">
    <location>
        <begin position="173"/>
        <end position="194"/>
    </location>
</feature>
<gene>
    <name evidence="8" type="ORF">N0B51_11650</name>
</gene>
<keyword evidence="4 6" id="KW-1133">Transmembrane helix</keyword>
<evidence type="ECO:0000259" key="7">
    <source>
        <dbReference type="Pfam" id="PF00892"/>
    </source>
</evidence>
<feature type="domain" description="EamA" evidence="7">
    <location>
        <begin position="2"/>
        <end position="130"/>
    </location>
</feature>